<keyword evidence="1" id="KW-1133">Transmembrane helix</keyword>
<dbReference type="CDD" id="cd03506">
    <property type="entry name" value="Delta6-FADS-like"/>
    <property type="match status" value="1"/>
</dbReference>
<dbReference type="PANTHER" id="PTHR19353">
    <property type="entry name" value="FATTY ACID DESATURASE 2"/>
    <property type="match status" value="1"/>
</dbReference>
<feature type="transmembrane region" description="Helical" evidence="1">
    <location>
        <begin position="59"/>
        <end position="80"/>
    </location>
</feature>
<dbReference type="RefSeq" id="WP_188950385.1">
    <property type="nucleotide sequence ID" value="NZ_BMPH01000026.1"/>
</dbReference>
<dbReference type="InterPro" id="IPR012171">
    <property type="entry name" value="Fatty_acid_desaturase"/>
</dbReference>
<dbReference type="EMBL" id="JAGIOJ010000001">
    <property type="protein sequence ID" value="MBP2397900.1"/>
    <property type="molecule type" value="Genomic_DNA"/>
</dbReference>
<reference evidence="3 4" key="1">
    <citation type="submission" date="2021-03" db="EMBL/GenBank/DDBJ databases">
        <title>Sequencing the genomes of 1000 actinobacteria strains.</title>
        <authorList>
            <person name="Klenk H.-P."/>
        </authorList>
    </citation>
    <scope>NUCLEOTIDE SEQUENCE [LARGE SCALE GENOMIC DNA]</scope>
    <source>
        <strain evidence="3 4">DSM 20168</strain>
    </source>
</reference>
<sequence>MNTSAIAANYPTRMRELVTQAKEQNLLRPRQLKYVLLTLELSLLLAFTVAAFVLIGDSWWQVMVAMCSAFLLVHFAFLVHDGAHFQIFRNPAHNEIFAVVTAALVVGASYSWWQHKHSAHHRNPNHMALDPDVKLPIIRAKPKMTGFTSWKPIRIFVTHQGMLLFALMFLEGISIYVASWKHLLRSGVVKYRSLQITLIAINHSTVVILMIWILSPGIAGAIVGIHLGLFGFYLGMVFALNHKGMPLITDARRSDYLLCQVLVSRNIQSNAFLAWLMGGLNNQIEHHLFPTAPRFTLRKLAVLVEQHCRSVGVPYTKVSLTESYRRVYLYVNRVGIGRSNDYICPLGSFQYSPQIILPAAPNHVATQTKGAV</sequence>
<protein>
    <submittedName>
        <fullName evidence="3">Fatty acid desaturase</fullName>
    </submittedName>
</protein>
<feature type="transmembrane region" description="Helical" evidence="1">
    <location>
        <begin position="221"/>
        <end position="240"/>
    </location>
</feature>
<keyword evidence="1" id="KW-0472">Membrane</keyword>
<feature type="transmembrane region" description="Helical" evidence="1">
    <location>
        <begin position="34"/>
        <end position="53"/>
    </location>
</feature>
<feature type="transmembrane region" description="Helical" evidence="1">
    <location>
        <begin position="196"/>
        <end position="215"/>
    </location>
</feature>
<proteinExistence type="predicted"/>
<feature type="transmembrane region" description="Helical" evidence="1">
    <location>
        <begin position="162"/>
        <end position="184"/>
    </location>
</feature>
<comment type="caution">
    <text evidence="3">The sequence shown here is derived from an EMBL/GenBank/DDBJ whole genome shotgun (WGS) entry which is preliminary data.</text>
</comment>
<evidence type="ECO:0000259" key="2">
    <source>
        <dbReference type="Pfam" id="PF00487"/>
    </source>
</evidence>
<dbReference type="Pfam" id="PF00487">
    <property type="entry name" value="FA_desaturase"/>
    <property type="match status" value="1"/>
</dbReference>
<name>A0ABS4XN10_GLUPR</name>
<dbReference type="InterPro" id="IPR005804">
    <property type="entry name" value="FA_desaturase_dom"/>
</dbReference>
<accession>A0ABS4XN10</accession>
<keyword evidence="4" id="KW-1185">Reference proteome</keyword>
<feature type="domain" description="Fatty acid desaturase" evidence="2">
    <location>
        <begin position="59"/>
        <end position="317"/>
    </location>
</feature>
<keyword evidence="1" id="KW-0812">Transmembrane</keyword>
<feature type="transmembrane region" description="Helical" evidence="1">
    <location>
        <begin position="92"/>
        <end position="113"/>
    </location>
</feature>
<dbReference type="PIRSF" id="PIRSF015921">
    <property type="entry name" value="FA_sphinglp_des"/>
    <property type="match status" value="1"/>
</dbReference>
<evidence type="ECO:0000256" key="1">
    <source>
        <dbReference type="SAM" id="Phobius"/>
    </source>
</evidence>
<evidence type="ECO:0000313" key="4">
    <source>
        <dbReference type="Proteomes" id="UP001195422"/>
    </source>
</evidence>
<organism evidence="3 4">
    <name type="scientific">Glutamicibacter protophormiae</name>
    <name type="common">Brevibacterium protophormiae</name>
    <dbReference type="NCBI Taxonomy" id="37930"/>
    <lineage>
        <taxon>Bacteria</taxon>
        <taxon>Bacillati</taxon>
        <taxon>Actinomycetota</taxon>
        <taxon>Actinomycetes</taxon>
        <taxon>Micrococcales</taxon>
        <taxon>Micrococcaceae</taxon>
        <taxon>Glutamicibacter</taxon>
    </lineage>
</organism>
<dbReference type="Proteomes" id="UP001195422">
    <property type="component" value="Unassembled WGS sequence"/>
</dbReference>
<gene>
    <name evidence="3" type="ORF">JOF39_000981</name>
</gene>
<dbReference type="PANTHER" id="PTHR19353:SF19">
    <property type="entry name" value="DELTA(5) FATTY ACID DESATURASE C-RELATED"/>
    <property type="match status" value="1"/>
</dbReference>
<evidence type="ECO:0000313" key="3">
    <source>
        <dbReference type="EMBL" id="MBP2397900.1"/>
    </source>
</evidence>